<evidence type="ECO:0000256" key="2">
    <source>
        <dbReference type="ARBA" id="ARBA00023004"/>
    </source>
</evidence>
<comment type="similarity">
    <text evidence="6">Belongs to the iron/ascorbate-dependent oxidoreductase family.</text>
</comment>
<dbReference type="Pfam" id="PF14226">
    <property type="entry name" value="DIOX_N"/>
    <property type="match status" value="1"/>
</dbReference>
<dbReference type="InterPro" id="IPR050231">
    <property type="entry name" value="Iron_ascorbate_oxido_reductase"/>
</dbReference>
<dbReference type="FunFam" id="2.60.120.330:FF:000017">
    <property type="entry name" value="2-oxoglutarate-dependent dioxygenase DAO"/>
    <property type="match status" value="1"/>
</dbReference>
<dbReference type="GO" id="GO:0046872">
    <property type="term" value="F:metal ion binding"/>
    <property type="evidence" value="ECO:0007669"/>
    <property type="project" value="UniProtKB-KW"/>
</dbReference>
<evidence type="ECO:0000256" key="4">
    <source>
        <dbReference type="ARBA" id="ARBA00074102"/>
    </source>
</evidence>
<keyword evidence="6" id="KW-0560">Oxidoreductase</keyword>
<evidence type="ECO:0000313" key="8">
    <source>
        <dbReference type="EMBL" id="KAK7336498.1"/>
    </source>
</evidence>
<keyword evidence="1 6" id="KW-0479">Metal-binding</keyword>
<evidence type="ECO:0000256" key="1">
    <source>
        <dbReference type="ARBA" id="ARBA00022723"/>
    </source>
</evidence>
<name>A0AAN9QMC2_CANGL</name>
<dbReference type="InterPro" id="IPR044861">
    <property type="entry name" value="IPNS-like_FE2OG_OXY"/>
</dbReference>
<evidence type="ECO:0000259" key="7">
    <source>
        <dbReference type="PROSITE" id="PS51471"/>
    </source>
</evidence>
<dbReference type="InterPro" id="IPR026992">
    <property type="entry name" value="DIOX_N"/>
</dbReference>
<dbReference type="AlphaFoldDB" id="A0AAN9QMC2"/>
<dbReference type="Gene3D" id="2.60.120.330">
    <property type="entry name" value="B-lactam Antibiotic, Isopenicillin N Synthase, Chain"/>
    <property type="match status" value="1"/>
</dbReference>
<organism evidence="8 9">
    <name type="scientific">Canavalia gladiata</name>
    <name type="common">Sword bean</name>
    <name type="synonym">Dolichos gladiatus</name>
    <dbReference type="NCBI Taxonomy" id="3824"/>
    <lineage>
        <taxon>Eukaryota</taxon>
        <taxon>Viridiplantae</taxon>
        <taxon>Streptophyta</taxon>
        <taxon>Embryophyta</taxon>
        <taxon>Tracheophyta</taxon>
        <taxon>Spermatophyta</taxon>
        <taxon>Magnoliopsida</taxon>
        <taxon>eudicotyledons</taxon>
        <taxon>Gunneridae</taxon>
        <taxon>Pentapetalae</taxon>
        <taxon>rosids</taxon>
        <taxon>fabids</taxon>
        <taxon>Fabales</taxon>
        <taxon>Fabaceae</taxon>
        <taxon>Papilionoideae</taxon>
        <taxon>50 kb inversion clade</taxon>
        <taxon>NPAAA clade</taxon>
        <taxon>indigoferoid/millettioid clade</taxon>
        <taxon>Phaseoleae</taxon>
        <taxon>Canavalia</taxon>
    </lineage>
</organism>
<accession>A0AAN9QMC2</accession>
<evidence type="ECO:0000256" key="3">
    <source>
        <dbReference type="ARBA" id="ARBA00054658"/>
    </source>
</evidence>
<dbReference type="Proteomes" id="UP001367508">
    <property type="component" value="Unassembled WGS sequence"/>
</dbReference>
<dbReference type="PANTHER" id="PTHR47990">
    <property type="entry name" value="2-OXOGLUTARATE (2OG) AND FE(II)-DEPENDENT OXYGENASE SUPERFAMILY PROTEIN-RELATED"/>
    <property type="match status" value="1"/>
</dbReference>
<evidence type="ECO:0000256" key="6">
    <source>
        <dbReference type="RuleBase" id="RU003682"/>
    </source>
</evidence>
<dbReference type="SUPFAM" id="SSF51197">
    <property type="entry name" value="Clavaminate synthase-like"/>
    <property type="match status" value="1"/>
</dbReference>
<dbReference type="InterPro" id="IPR027443">
    <property type="entry name" value="IPNS-like_sf"/>
</dbReference>
<feature type="domain" description="Fe2OG dioxygenase" evidence="7">
    <location>
        <begin position="160"/>
        <end position="261"/>
    </location>
</feature>
<sequence>MGSESKAKIPIINLSIAELELNGEKWECVKSKVKEAVVEYGCFEAVFDKATLDIRKGIFVGMEELFDLPLETKQFGVSGRPYHGYVGPTQLYESMSIIDADSYDKVEAIVNLLWPQGKPSFSKHIQSFTEQLSKLDQIIRKMILESLGVEKYLDEHMNSTHYLARFMKYNGPQTNEAKSGLQEHTDKNILTILCQNHIDGLEVQTKSGEWIKYKPSTSNSFIVLIGDSFYAWTNGWLHTPIHRVMMTGNETRFSIGLFTVPKQGVIIEAPQELVTEDHPLLFKPFVQSEFMKFLRASEGIKNALKVYCGV</sequence>
<gene>
    <name evidence="8" type="ORF">VNO77_17040</name>
</gene>
<keyword evidence="9" id="KW-1185">Reference proteome</keyword>
<reference evidence="8 9" key="1">
    <citation type="submission" date="2024-01" db="EMBL/GenBank/DDBJ databases">
        <title>The genomes of 5 underutilized Papilionoideae crops provide insights into root nodulation and disease resistanc.</title>
        <authorList>
            <person name="Jiang F."/>
        </authorList>
    </citation>
    <scope>NUCLEOTIDE SEQUENCE [LARGE SCALE GENOMIC DNA]</scope>
    <source>
        <strain evidence="8">LVBAO_FW01</strain>
        <tissue evidence="8">Leaves</tissue>
    </source>
</reference>
<evidence type="ECO:0000256" key="5">
    <source>
        <dbReference type="ARBA" id="ARBA00076740"/>
    </source>
</evidence>
<dbReference type="EMBL" id="JAYMYQ010000004">
    <property type="protein sequence ID" value="KAK7336498.1"/>
    <property type="molecule type" value="Genomic_DNA"/>
</dbReference>
<dbReference type="GO" id="GO:0016491">
    <property type="term" value="F:oxidoreductase activity"/>
    <property type="evidence" value="ECO:0007669"/>
    <property type="project" value="UniProtKB-KW"/>
</dbReference>
<proteinExistence type="inferred from homology"/>
<keyword evidence="2 6" id="KW-0408">Iron</keyword>
<comment type="caution">
    <text evidence="8">The sequence shown here is derived from an EMBL/GenBank/DDBJ whole genome shotgun (WGS) entry which is preliminary data.</text>
</comment>
<dbReference type="PROSITE" id="PS51471">
    <property type="entry name" value="FE2OG_OXY"/>
    <property type="match status" value="1"/>
</dbReference>
<dbReference type="Pfam" id="PF03171">
    <property type="entry name" value="2OG-FeII_Oxy"/>
    <property type="match status" value="1"/>
</dbReference>
<protein>
    <recommendedName>
        <fullName evidence="4">2-oxoglutarate-dependent dioxygenase DAO</fullName>
    </recommendedName>
    <alternativeName>
        <fullName evidence="5">Protein DIOXYGENASE FOR AUXIN OXIDATION</fullName>
    </alternativeName>
</protein>
<evidence type="ECO:0000313" key="9">
    <source>
        <dbReference type="Proteomes" id="UP001367508"/>
    </source>
</evidence>
<comment type="function">
    <text evidence="3">2-oxoglutarate-dependent dioxygenase essential for auxin catabolism and maintenance of auxin homeostasis in reproductive organs. Catalyzes the irreversible oxidation of indole-3-acetic acid (IAA) to the biologically inactive 2-oxoindole-3-acetic acid (OxIAA).</text>
</comment>
<dbReference type="InterPro" id="IPR005123">
    <property type="entry name" value="Oxoglu/Fe-dep_dioxygenase_dom"/>
</dbReference>